<name>A0A3R7NJZ8_9TRYP</name>
<organism evidence="3 4">
    <name type="scientific">Trypanosoma conorhini</name>
    <dbReference type="NCBI Taxonomy" id="83891"/>
    <lineage>
        <taxon>Eukaryota</taxon>
        <taxon>Discoba</taxon>
        <taxon>Euglenozoa</taxon>
        <taxon>Kinetoplastea</taxon>
        <taxon>Metakinetoplastina</taxon>
        <taxon>Trypanosomatida</taxon>
        <taxon>Trypanosomatidae</taxon>
        <taxon>Trypanosoma</taxon>
    </lineage>
</organism>
<feature type="compositionally biased region" description="Polar residues" evidence="1">
    <location>
        <begin position="293"/>
        <end position="302"/>
    </location>
</feature>
<evidence type="ECO:0000313" key="4">
    <source>
        <dbReference type="Proteomes" id="UP000284403"/>
    </source>
</evidence>
<sequence>MKNDWAPREALLLCVTETRSRSPTPRAATASHCEVQTTTHNFPASCGGADTRRTVRSTVKKVKTTMRCSLEVFMAFVSTPQNLQYQEDGVLCNDVIGKRGEALLMRTVYRNHPPLEVVTLRESKLYHVSAAADANEPLQRFLKTALVSVSHDGSVPKAVRLQGAASPALPATVYVDAVHSVSDEGTVPVSAATVRGWIHLSAFIAYEMPGPCVHLTFVSALDEQVAAAMGQCEKRVARIRNLCEMLQQMMSGGTLALLRQQHQHQQEKQMSGIELLGGGGSSEPSEPAPQARQEISVSGPPTQAQMRVLRPLLKLQNGTSWQHRLRHEGCDVEECEARRCIAAPPFLKAYRISTSIACSLATFFSLVGDPLQAHRYDAFLETSMIIDTKKEGEVVYGRCRRLATHSSLRDYCVVVTTVLLQPDQLEEPEQLLSVDGSAMMVYIQNAIQCNYRPHCAGYERQVVYAFGYIATNTAEDNRVRAQHIVCIDTVDNTNHRLELAMVQEHITRMAWVRQVCEDAKDKATAIYPSLASFASADEGNNTASKAANGEEEEELEEAAAAMSFIEVATIEDVNSIVYTHDSESCVTQQAPLDGSFEELEGIFAAHSSGVRTPSQHASPLHHCQTPAATAHSPHPRDTADRTSWATPIAARKQEEVAINKHPVVLKNTLHLPMTPPRDFLQVEIRSCRNMLRLGRTKHCVLFFRLRTSAASAQTARVALKESSFFYKERLLFEGPQGDWLTVIAVVRTASGRMKRLGKAILSLRNIRESEPHTRWVHLVGDSGTSGASVRGEVCITLRGGGLNARATVAPLSVVAEKSLRRRIRHFLMSSGRRHLHRLEWLVGRCWGKTPAEVDAVLAKYQTGKRQNNKVVLTVFDVQGLRTEQGVPLLSGPACQVWVETRSVRHCSRTVPLQQVAVFKEAFQLIVDAAEAIRVTVAVGGTIVGKVLLSPNPPKVGGVRVHTLFAAAGTIRAVPSGVITVALHGDVSHLGGHNASGDLLEEAARISRLRLLLWKHARNILHRLDVIAASLHDLEHYASTIGPCPPLCDVRVSVKWWEPSVPAWDSPATAAAVAEDDEGEREGAQLAHYRSISKRGAVYAVIHAGLHYYKSGLVRVRDNGTAQFDDPVTFHGVLPELDEVAVSIVGKGTSGACETDLGLAVLPLRALVRRQTLLLTLPLVRHAGTADAHFKGSVQVELFAVNFSGTSIAGRVPASARSQLRRLLYRYAPHQMHRVECLLLDHAGREEEFVHALLEKYGPDAYPSLMEIHLIGLCNFAPACACYVKVYLNGESVLRSSQQSGAENITFAPSDAKNTAVVTLDDPQHARLRFKVAQSRYLQSATVSFAEMSLRSMVAGCLNECWLPLFDSHGAEIGRLGVALKCNGFISREAAPVKLEVAEKDAVSLLRKYKREALPFLQPLMAEAGGAATVHAELRRRVAPRPIAATVYVCVEALSLTEPGVLHDPRRRVQQQQQQQQALRTPPPRENEGNEYTVSASCDREEVSLIWSEQLHGSGVDIRLDIPEFGRYEDHRLTLAVRRHAREARSLSRSGSKLRANSRGSRNNSPRQTTPQQLLPSIELGRVVVSLRALLTRSLYDVAERVTLPLVSFTQSPAAMRTLQQQLRPSAALPSPCSVVGSVSFRVRLPAFEHVPPWLRLHDSEMGRHSAINRACIRHYEEQIRDILARHEPQKLLDLHYTLYERDVAQGQWSLSLRDWKRVLLRRLGVAEGTPDVSSSSPRVKSRQKDASGRESAEERRDSKRRNGGVALSESTEEVGQNTRVNRILFPDGDASTPL</sequence>
<dbReference type="Proteomes" id="UP000284403">
    <property type="component" value="Unassembled WGS sequence"/>
</dbReference>
<dbReference type="InterPro" id="IPR023393">
    <property type="entry name" value="START-like_dom_sf"/>
</dbReference>
<reference evidence="3 4" key="1">
    <citation type="journal article" date="2018" name="BMC Genomics">
        <title>Genomic comparison of Trypanosoma conorhini and Trypanosoma rangeli to Trypanosoma cruzi strains of high and low virulence.</title>
        <authorList>
            <person name="Bradwell K.R."/>
            <person name="Koparde V.N."/>
            <person name="Matveyev A.V."/>
            <person name="Serrano M.G."/>
            <person name="Alves J.M."/>
            <person name="Parikh H."/>
            <person name="Huang B."/>
            <person name="Lee V."/>
            <person name="Espinosa-Alvarez O."/>
            <person name="Ortiz P.A."/>
            <person name="Costa-Martins A.G."/>
            <person name="Teixeira M.M."/>
            <person name="Buck G.A."/>
        </authorList>
    </citation>
    <scope>NUCLEOTIDE SEQUENCE [LARGE SCALE GENOMIC DNA]</scope>
    <source>
        <strain evidence="3 4">025E</strain>
    </source>
</reference>
<feature type="compositionally biased region" description="Basic and acidic residues" evidence="1">
    <location>
        <begin position="1742"/>
        <end position="1757"/>
    </location>
</feature>
<dbReference type="InterPro" id="IPR000008">
    <property type="entry name" value="C2_dom"/>
</dbReference>
<dbReference type="OrthoDB" id="252149at2759"/>
<dbReference type="GeneID" id="40320935"/>
<gene>
    <name evidence="3" type="ORF">Tco025E_07324</name>
</gene>
<feature type="region of interest" description="Disordered" evidence="1">
    <location>
        <begin position="610"/>
        <end position="641"/>
    </location>
</feature>
<proteinExistence type="predicted"/>
<dbReference type="PANTHER" id="PTHR39670">
    <property type="entry name" value="C2 DOMAIN-CONTAINING PROTEIN-RELATED"/>
    <property type="match status" value="1"/>
</dbReference>
<feature type="region of interest" description="Disordered" evidence="1">
    <location>
        <begin position="1728"/>
        <end position="1794"/>
    </location>
</feature>
<protein>
    <recommendedName>
        <fullName evidence="2">C2 domain-containing protein</fullName>
    </recommendedName>
</protein>
<feature type="region of interest" description="Disordered" evidence="1">
    <location>
        <begin position="268"/>
        <end position="302"/>
    </location>
</feature>
<dbReference type="SUPFAM" id="SSF49562">
    <property type="entry name" value="C2 domain (Calcium/lipid-binding domain, CaLB)"/>
    <property type="match status" value="2"/>
</dbReference>
<dbReference type="RefSeq" id="XP_029225687.1">
    <property type="nucleotide sequence ID" value="XM_029374190.1"/>
</dbReference>
<accession>A0A3R7NJZ8</accession>
<dbReference type="Gene3D" id="3.30.530.20">
    <property type="match status" value="1"/>
</dbReference>
<dbReference type="PANTHER" id="PTHR39670:SF4">
    <property type="entry name" value="C2 DOMAIN-CONTAINING PROTEIN"/>
    <property type="match status" value="1"/>
</dbReference>
<comment type="caution">
    <text evidence="3">The sequence shown here is derived from an EMBL/GenBank/DDBJ whole genome shotgun (WGS) entry which is preliminary data.</text>
</comment>
<dbReference type="SUPFAM" id="SSF55961">
    <property type="entry name" value="Bet v1-like"/>
    <property type="match status" value="1"/>
</dbReference>
<dbReference type="Pfam" id="PF00168">
    <property type="entry name" value="C2"/>
    <property type="match status" value="1"/>
</dbReference>
<keyword evidence="4" id="KW-1185">Reference proteome</keyword>
<evidence type="ECO:0000259" key="2">
    <source>
        <dbReference type="Pfam" id="PF00168"/>
    </source>
</evidence>
<feature type="domain" description="C2" evidence="2">
    <location>
        <begin position="680"/>
        <end position="778"/>
    </location>
</feature>
<feature type="region of interest" description="Disordered" evidence="1">
    <location>
        <begin position="1538"/>
        <end position="1572"/>
    </location>
</feature>
<evidence type="ECO:0000313" key="3">
    <source>
        <dbReference type="EMBL" id="RNF07608.1"/>
    </source>
</evidence>
<dbReference type="InterPro" id="IPR035892">
    <property type="entry name" value="C2_domain_sf"/>
</dbReference>
<evidence type="ECO:0000256" key="1">
    <source>
        <dbReference type="SAM" id="MobiDB-lite"/>
    </source>
</evidence>
<feature type="compositionally biased region" description="Polar residues" evidence="1">
    <location>
        <begin position="1557"/>
        <end position="1572"/>
    </location>
</feature>
<dbReference type="EMBL" id="MKKU01000561">
    <property type="protein sequence ID" value="RNF07608.1"/>
    <property type="molecule type" value="Genomic_DNA"/>
</dbReference>
<feature type="region of interest" description="Disordered" evidence="1">
    <location>
        <begin position="1461"/>
        <end position="1493"/>
    </location>
</feature>